<evidence type="ECO:0000313" key="1">
    <source>
        <dbReference type="EMBL" id="QCI59359.1"/>
    </source>
</evidence>
<dbReference type="AlphaFoldDB" id="A0A4D7AK29"/>
<evidence type="ECO:0000313" key="2">
    <source>
        <dbReference type="Proteomes" id="UP000298642"/>
    </source>
</evidence>
<gene>
    <name evidence="1" type="ORF">EIO64_09135</name>
</gene>
<dbReference type="Proteomes" id="UP000298642">
    <property type="component" value="Chromosome"/>
</dbReference>
<accession>A0A4D7AK29</accession>
<reference evidence="2" key="1">
    <citation type="submission" date="2018-12" db="EMBL/GenBank/DDBJ databases">
        <title>Dusodibacter welbiota gen. nov., sp. nov., isolated from human faeces and emended description of the Oscillibacter genus.</title>
        <authorList>
            <person name="Le Roy T."/>
            <person name="Van der Smissen P."/>
            <person name="Delzenne N."/>
            <person name="Muccioli G."/>
            <person name="Collet J.F."/>
            <person name="Cani P.D."/>
        </authorList>
    </citation>
    <scope>NUCLEOTIDE SEQUENCE [LARGE SCALE GENOMIC DNA]</scope>
    <source>
        <strain evidence="2">J115</strain>
    </source>
</reference>
<organism evidence="1 2">
    <name type="scientific">Dysosmobacter welbionis</name>
    <dbReference type="NCBI Taxonomy" id="2093857"/>
    <lineage>
        <taxon>Bacteria</taxon>
        <taxon>Bacillati</taxon>
        <taxon>Bacillota</taxon>
        <taxon>Clostridia</taxon>
        <taxon>Eubacteriales</taxon>
        <taxon>Oscillospiraceae</taxon>
        <taxon>Dysosmobacter</taxon>
    </lineage>
</organism>
<name>A0A4D7AK29_9FIRM</name>
<protein>
    <submittedName>
        <fullName evidence="1">Uncharacterized protein</fullName>
    </submittedName>
</protein>
<dbReference type="RefSeq" id="WP_136891251.1">
    <property type="nucleotide sequence ID" value="NZ_CP034413.3"/>
</dbReference>
<keyword evidence="2" id="KW-1185">Reference proteome</keyword>
<sequence>METDLYSFAFRGILAEEALDKAGHKKYTAEEAFFSESLAKELHFDEIDSKYVEQSKTMITVFATITAFENATREFVFSTLAGAYGDDWWAKGVQNGIREKAQSRKDSETKVKWHINRGDMMMSYLEFGDLPKIMCSQGNWPYFEPYFGFSNAQEWIRTTFETIEKSRNVIMHSGVLDELDVARVGMNIIDWLHQINA</sequence>
<dbReference type="EMBL" id="CP034413">
    <property type="protein sequence ID" value="QCI59359.1"/>
    <property type="molecule type" value="Genomic_DNA"/>
</dbReference>
<dbReference type="KEGG" id="obj:EIO64_09135"/>
<proteinExistence type="predicted"/>